<sequence>MILISKPRSIANISGYTKRALTASLSSVNVGIANIVGPQTFQARNAPGYRPAKIVAFATKLLCALDIILLYLYYRRENARRNREHKEDILEDD</sequence>
<name>A0ACC8EL58_9PEZI</name>
<reference evidence="1 2" key="1">
    <citation type="journal article" date="2016" name="Nat. Commun.">
        <title>Ectomycorrhizal ecology is imprinted in the genome of the dominant symbiotic fungus Cenococcum geophilum.</title>
        <authorList>
            <consortium name="DOE Joint Genome Institute"/>
            <person name="Peter M."/>
            <person name="Kohler A."/>
            <person name="Ohm R.A."/>
            <person name="Kuo A."/>
            <person name="Krutzmann J."/>
            <person name="Morin E."/>
            <person name="Arend M."/>
            <person name="Barry K.W."/>
            <person name="Binder M."/>
            <person name="Choi C."/>
            <person name="Clum A."/>
            <person name="Copeland A."/>
            <person name="Grisel N."/>
            <person name="Haridas S."/>
            <person name="Kipfer T."/>
            <person name="LaButti K."/>
            <person name="Lindquist E."/>
            <person name="Lipzen A."/>
            <person name="Maire R."/>
            <person name="Meier B."/>
            <person name="Mihaltcheva S."/>
            <person name="Molinier V."/>
            <person name="Murat C."/>
            <person name="Poggeler S."/>
            <person name="Quandt C.A."/>
            <person name="Sperisen C."/>
            <person name="Tritt A."/>
            <person name="Tisserant E."/>
            <person name="Crous P.W."/>
            <person name="Henrissat B."/>
            <person name="Nehls U."/>
            <person name="Egli S."/>
            <person name="Spatafora J.W."/>
            <person name="Grigoriev I.V."/>
            <person name="Martin F.M."/>
        </authorList>
    </citation>
    <scope>NUCLEOTIDE SEQUENCE [LARGE SCALE GENOMIC DNA]</scope>
    <source>
        <strain evidence="1 2">1.58</strain>
    </source>
</reference>
<gene>
    <name evidence="1" type="ORF">K441DRAFT_596435</name>
</gene>
<proteinExistence type="predicted"/>
<evidence type="ECO:0000313" key="2">
    <source>
        <dbReference type="Proteomes" id="UP000250078"/>
    </source>
</evidence>
<organism evidence="1 2">
    <name type="scientific">Cenococcum geophilum 1.58</name>
    <dbReference type="NCBI Taxonomy" id="794803"/>
    <lineage>
        <taxon>Eukaryota</taxon>
        <taxon>Fungi</taxon>
        <taxon>Dikarya</taxon>
        <taxon>Ascomycota</taxon>
        <taxon>Pezizomycotina</taxon>
        <taxon>Dothideomycetes</taxon>
        <taxon>Pleosporomycetidae</taxon>
        <taxon>Gloniales</taxon>
        <taxon>Gloniaceae</taxon>
        <taxon>Cenococcum</taxon>
    </lineage>
</organism>
<keyword evidence="2" id="KW-1185">Reference proteome</keyword>
<dbReference type="Proteomes" id="UP000250078">
    <property type="component" value="Unassembled WGS sequence"/>
</dbReference>
<evidence type="ECO:0000313" key="1">
    <source>
        <dbReference type="EMBL" id="OCK87035.1"/>
    </source>
</evidence>
<protein>
    <submittedName>
        <fullName evidence="1">Uncharacterized protein</fullName>
    </submittedName>
</protein>
<accession>A0ACC8EL58</accession>
<dbReference type="EMBL" id="KV748274">
    <property type="protein sequence ID" value="OCK87035.1"/>
    <property type="molecule type" value="Genomic_DNA"/>
</dbReference>